<feature type="compositionally biased region" description="Polar residues" evidence="1">
    <location>
        <begin position="8"/>
        <end position="29"/>
    </location>
</feature>
<evidence type="ECO:0000256" key="1">
    <source>
        <dbReference type="SAM" id="MobiDB-lite"/>
    </source>
</evidence>
<feature type="compositionally biased region" description="Basic and acidic residues" evidence="1">
    <location>
        <begin position="59"/>
        <end position="68"/>
    </location>
</feature>
<feature type="region of interest" description="Disordered" evidence="1">
    <location>
        <begin position="464"/>
        <end position="487"/>
    </location>
</feature>
<dbReference type="Proteomes" id="UP000076632">
    <property type="component" value="Unassembled WGS sequence"/>
</dbReference>
<sequence>MASESELQEPTLTSSGEMLSSTELANENTPGDAAEGNTPANVATAEPDQGPHGPDPAAEEQKDGVEVPKKKKKKSKRKANKPTGFEEYYVDAPITPAEFEEERGLYHPSRSFAERIETCIQRYKAKRNFDSERKNIFDKYMTLGGINATPKMFTGGLDSEFLEDRDAADIAAMTSASHVDPDKGSIGKDGSIWEVDFEGVAKGFLSSFVPGYFDLDTEKQIKACTAIIRNFLNYVLHHNVCPEYEDQIYAARRLCDLAEKELFMTRMATKLLPGRFNMANSTLYGGYFCGMYTGDKSWSDPSDDPAGMSDKEAKQTVMAGLAAYGTDEQIQVAAKGTPTVIKTEDVGFEIDEILYADTETKEFYGKQLKGGLPVLGKIRVKGWRNPSNPEEDMSDDEESGPQRQDPKYEFWVEEDVLKYCFEGMKIEATVRELDCGIKYFDTVTSVLCSFYTFLPNELMQGWKEPVPRGNNEDDNQAQGAMEGEDVE</sequence>
<reference evidence="2 3" key="1">
    <citation type="journal article" date="2016" name="Fungal Biol.">
        <title>The genome of Xylona heveae provides a window into fungal endophytism.</title>
        <authorList>
            <person name="Gazis R."/>
            <person name="Kuo A."/>
            <person name="Riley R."/>
            <person name="LaButti K."/>
            <person name="Lipzen A."/>
            <person name="Lin J."/>
            <person name="Amirebrahimi M."/>
            <person name="Hesse C.N."/>
            <person name="Spatafora J.W."/>
            <person name="Henrissat B."/>
            <person name="Hainaut M."/>
            <person name="Grigoriev I.V."/>
            <person name="Hibbett D.S."/>
        </authorList>
    </citation>
    <scope>NUCLEOTIDE SEQUENCE [LARGE SCALE GENOMIC DNA]</scope>
    <source>
        <strain evidence="2 3">TC161</strain>
    </source>
</reference>
<feature type="region of interest" description="Disordered" evidence="1">
    <location>
        <begin position="381"/>
        <end position="407"/>
    </location>
</feature>
<organism evidence="2 3">
    <name type="scientific">Xylona heveae (strain CBS 132557 / TC161)</name>
    <dbReference type="NCBI Taxonomy" id="1328760"/>
    <lineage>
        <taxon>Eukaryota</taxon>
        <taxon>Fungi</taxon>
        <taxon>Dikarya</taxon>
        <taxon>Ascomycota</taxon>
        <taxon>Pezizomycotina</taxon>
        <taxon>Xylonomycetes</taxon>
        <taxon>Xylonales</taxon>
        <taxon>Xylonaceae</taxon>
        <taxon>Xylona</taxon>
    </lineage>
</organism>
<name>A0A165H9P1_XYLHT</name>
<feature type="region of interest" description="Disordered" evidence="1">
    <location>
        <begin position="1"/>
        <end position="81"/>
    </location>
</feature>
<feature type="compositionally biased region" description="Acidic residues" evidence="1">
    <location>
        <begin position="389"/>
        <end position="399"/>
    </location>
</feature>
<evidence type="ECO:0000313" key="3">
    <source>
        <dbReference type="Proteomes" id="UP000076632"/>
    </source>
</evidence>
<dbReference type="AlphaFoldDB" id="A0A165H9P1"/>
<dbReference type="GeneID" id="28897413"/>
<dbReference type="GO" id="GO:0031047">
    <property type="term" value="P:regulatory ncRNA-mediated gene silencing"/>
    <property type="evidence" value="ECO:0007669"/>
    <property type="project" value="InterPro"/>
</dbReference>
<protein>
    <recommendedName>
        <fullName evidence="4">Argonaute complex, subunit Arb1</fullName>
    </recommendedName>
</protein>
<dbReference type="EMBL" id="KV407457">
    <property type="protein sequence ID" value="KZF23181.1"/>
    <property type="molecule type" value="Genomic_DNA"/>
</dbReference>
<evidence type="ECO:0008006" key="4">
    <source>
        <dbReference type="Google" id="ProtNLM"/>
    </source>
</evidence>
<dbReference type="GO" id="GO:0033167">
    <property type="term" value="C:ARC complex"/>
    <property type="evidence" value="ECO:0007669"/>
    <property type="project" value="InterPro"/>
</dbReference>
<proteinExistence type="predicted"/>
<dbReference type="OrthoDB" id="435402at2759"/>
<dbReference type="InParanoid" id="A0A165H9P1"/>
<dbReference type="OMA" id="NKPTGFE"/>
<dbReference type="RefSeq" id="XP_018188736.1">
    <property type="nucleotide sequence ID" value="XM_018332276.1"/>
</dbReference>
<feature type="compositionally biased region" description="Basic residues" evidence="1">
    <location>
        <begin position="69"/>
        <end position="80"/>
    </location>
</feature>
<keyword evidence="3" id="KW-1185">Reference proteome</keyword>
<dbReference type="Pfam" id="PF09692">
    <property type="entry name" value="Arb1"/>
    <property type="match status" value="1"/>
</dbReference>
<gene>
    <name evidence="2" type="ORF">L228DRAFT_245915</name>
</gene>
<accession>A0A165H9P1</accession>
<evidence type="ECO:0000313" key="2">
    <source>
        <dbReference type="EMBL" id="KZF23181.1"/>
    </source>
</evidence>
<dbReference type="InterPro" id="IPR018606">
    <property type="entry name" value="Arb1"/>
</dbReference>
<dbReference type="STRING" id="1328760.A0A165H9P1"/>